<reference evidence="3" key="1">
    <citation type="journal article" date="2014" name="Front. Microbiol.">
        <title>High frequency of phylogenetically diverse reductive dehalogenase-homologous genes in deep subseafloor sedimentary metagenomes.</title>
        <authorList>
            <person name="Kawai M."/>
            <person name="Futagami T."/>
            <person name="Toyoda A."/>
            <person name="Takaki Y."/>
            <person name="Nishi S."/>
            <person name="Hori S."/>
            <person name="Arai W."/>
            <person name="Tsubouchi T."/>
            <person name="Morono Y."/>
            <person name="Uchiyama I."/>
            <person name="Ito T."/>
            <person name="Fujiyama A."/>
            <person name="Inagaki F."/>
            <person name="Takami H."/>
        </authorList>
    </citation>
    <scope>NUCLEOTIDE SEQUENCE</scope>
    <source>
        <strain evidence="3">Expedition CK06-06</strain>
    </source>
</reference>
<name>X1TA32_9ZZZZ</name>
<dbReference type="InterPro" id="IPR001943">
    <property type="entry name" value="UVR_dom"/>
</dbReference>
<dbReference type="SUPFAM" id="SSF46600">
    <property type="entry name" value="C-terminal UvrC-binding domain of UvrB"/>
    <property type="match status" value="1"/>
</dbReference>
<protein>
    <recommendedName>
        <fullName evidence="4">UVR domain-containing protein</fullName>
    </recommendedName>
</protein>
<evidence type="ECO:0000259" key="1">
    <source>
        <dbReference type="PROSITE" id="PS50151"/>
    </source>
</evidence>
<dbReference type="Gene3D" id="4.10.860.10">
    <property type="entry name" value="UVR domain"/>
    <property type="match status" value="1"/>
</dbReference>
<dbReference type="GO" id="GO:0006974">
    <property type="term" value="P:DNA damage response"/>
    <property type="evidence" value="ECO:0007669"/>
    <property type="project" value="TreeGrafter"/>
</dbReference>
<dbReference type="Pfam" id="PF22920">
    <property type="entry name" value="UvrC_RNaseH"/>
    <property type="match status" value="1"/>
</dbReference>
<proteinExistence type="predicted"/>
<gene>
    <name evidence="3" type="ORF">S12H4_30189</name>
</gene>
<evidence type="ECO:0008006" key="4">
    <source>
        <dbReference type="Google" id="ProtNLM"/>
    </source>
</evidence>
<dbReference type="PROSITE" id="PS50165">
    <property type="entry name" value="UVRC"/>
    <property type="match status" value="1"/>
</dbReference>
<dbReference type="InterPro" id="IPR036876">
    <property type="entry name" value="UVR_dom_sf"/>
</dbReference>
<comment type="caution">
    <text evidence="3">The sequence shown here is derived from an EMBL/GenBank/DDBJ whole genome shotgun (WGS) entry which is preliminary data.</text>
</comment>
<dbReference type="InterPro" id="IPR001162">
    <property type="entry name" value="UvrC_RNase_H_dom"/>
</dbReference>
<dbReference type="PROSITE" id="PS50151">
    <property type="entry name" value="UVR"/>
    <property type="match status" value="1"/>
</dbReference>
<dbReference type="GO" id="GO:0009380">
    <property type="term" value="C:excinuclease repair complex"/>
    <property type="evidence" value="ECO:0007669"/>
    <property type="project" value="TreeGrafter"/>
</dbReference>
<dbReference type="EMBL" id="BARW01017485">
    <property type="protein sequence ID" value="GAJ02124.1"/>
    <property type="molecule type" value="Genomic_DNA"/>
</dbReference>
<organism evidence="3">
    <name type="scientific">marine sediment metagenome</name>
    <dbReference type="NCBI Taxonomy" id="412755"/>
    <lineage>
        <taxon>unclassified sequences</taxon>
        <taxon>metagenomes</taxon>
        <taxon>ecological metagenomes</taxon>
    </lineage>
</organism>
<dbReference type="Pfam" id="PF02151">
    <property type="entry name" value="UVR"/>
    <property type="match status" value="1"/>
</dbReference>
<feature type="domain" description="UvrC family homology region profile" evidence="2">
    <location>
        <begin position="134"/>
        <end position="236"/>
    </location>
</feature>
<dbReference type="AlphaFoldDB" id="X1TA32"/>
<dbReference type="GO" id="GO:0009381">
    <property type="term" value="F:excinuclease ABC activity"/>
    <property type="evidence" value="ECO:0007669"/>
    <property type="project" value="InterPro"/>
</dbReference>
<accession>X1TA32</accession>
<evidence type="ECO:0000313" key="3">
    <source>
        <dbReference type="EMBL" id="GAJ02124.1"/>
    </source>
</evidence>
<evidence type="ECO:0000259" key="2">
    <source>
        <dbReference type="PROSITE" id="PS50165"/>
    </source>
</evidence>
<feature type="domain" description="UVR" evidence="1">
    <location>
        <begin position="83"/>
        <end position="118"/>
    </location>
</feature>
<feature type="non-terminal residue" evidence="3">
    <location>
        <position position="236"/>
    </location>
</feature>
<sequence>MVNDGSRYFGPYTSVWAVHQTLDVLRRIFSYLTCDRDITGEDQRACLYYDIKLCSAPCIGAINQEDYRQAIDDLCQFLNGRTEPILSRLYEEMRLASDQLQFERAASLRDQVNAIEKVVEKQKVISSDYIDSDVIAMARSNGEACVQVFFIRSGKLIGREYFLLQGAEGAADANVMTGFIKQFYDQASMVPPQVLLPHEIEEAHIIKQWLGSRRTGESFEILIPHDGQQRDLIQLA</sequence>
<dbReference type="PANTHER" id="PTHR30562:SF1">
    <property type="entry name" value="UVRABC SYSTEM PROTEIN C"/>
    <property type="match status" value="1"/>
</dbReference>
<dbReference type="PANTHER" id="PTHR30562">
    <property type="entry name" value="UVRC/OXIDOREDUCTASE"/>
    <property type="match status" value="1"/>
</dbReference>
<dbReference type="InterPro" id="IPR050066">
    <property type="entry name" value="UvrABC_protein_C"/>
</dbReference>